<dbReference type="SUPFAM" id="SSF53335">
    <property type="entry name" value="S-adenosyl-L-methionine-dependent methyltransferases"/>
    <property type="match status" value="1"/>
</dbReference>
<reference evidence="2" key="1">
    <citation type="submission" date="2016-11" db="EMBL/GenBank/DDBJ databases">
        <authorList>
            <person name="Varghese N."/>
            <person name="Submissions S."/>
        </authorList>
    </citation>
    <scope>NUCLEOTIDE SEQUENCE [LARGE SCALE GENOMIC DNA]</scope>
    <source>
        <strain evidence="2">DSM 18829</strain>
    </source>
</reference>
<dbReference type="AlphaFoldDB" id="A0A1M6AYZ9"/>
<sequence>MQHYRDELLKIGTVFQREEIDFLELSSAINAYKQIIYGLTNIDIHSDASRQDIHSSNGKAIGTTWAAMCLEDILRTKKFINGVFKAIEKLKRDGKKTIHILYAGTGPFATLLLPVLAQYSSEELKTTLIEINTESFTFMKALIEQLGFDEHVLAYKNEDATKLKIENPETIDIVLSETLQRGLVVEQQVPITINLLKQIPQPILLIPESLALDVCWMNYNVFMNRSIETNEESYCLPIKRLIEINKNSHENLIFDFNNSNVQILAQEKIELSSNKQQPDYNHLALITRIKVFEDEEILMNESGLTLPIFLKMPEEANNAQILTISYKIDEIPGYTLEYS</sequence>
<dbReference type="Gene3D" id="3.40.50.150">
    <property type="entry name" value="Vaccinia Virus protein VP39"/>
    <property type="match status" value="1"/>
</dbReference>
<evidence type="ECO:0008006" key="3">
    <source>
        <dbReference type="Google" id="ProtNLM"/>
    </source>
</evidence>
<gene>
    <name evidence="1" type="ORF">SAMN05444363_0474</name>
</gene>
<dbReference type="Proteomes" id="UP000184488">
    <property type="component" value="Unassembled WGS sequence"/>
</dbReference>
<dbReference type="EMBL" id="FQZI01000001">
    <property type="protein sequence ID" value="SHI41657.1"/>
    <property type="molecule type" value="Genomic_DNA"/>
</dbReference>
<dbReference type="STRING" id="415425.SAMN05444363_0474"/>
<protein>
    <recommendedName>
        <fullName evidence="3">PRMT5 arginine-N-methyltransferase domain-containing protein</fullName>
    </recommendedName>
</protein>
<accession>A0A1M6AYZ9</accession>
<keyword evidence="2" id="KW-1185">Reference proteome</keyword>
<name>A0A1M6AYZ9_9FLAO</name>
<dbReference type="InterPro" id="IPR029063">
    <property type="entry name" value="SAM-dependent_MTases_sf"/>
</dbReference>
<dbReference type="OrthoDB" id="1157001at2"/>
<organism evidence="1 2">
    <name type="scientific">Flavobacterium terrae</name>
    <dbReference type="NCBI Taxonomy" id="415425"/>
    <lineage>
        <taxon>Bacteria</taxon>
        <taxon>Pseudomonadati</taxon>
        <taxon>Bacteroidota</taxon>
        <taxon>Flavobacteriia</taxon>
        <taxon>Flavobacteriales</taxon>
        <taxon>Flavobacteriaceae</taxon>
        <taxon>Flavobacterium</taxon>
    </lineage>
</organism>
<evidence type="ECO:0000313" key="1">
    <source>
        <dbReference type="EMBL" id="SHI41657.1"/>
    </source>
</evidence>
<dbReference type="RefSeq" id="WP_073308217.1">
    <property type="nucleotide sequence ID" value="NZ_FQZI01000001.1"/>
</dbReference>
<proteinExistence type="predicted"/>
<evidence type="ECO:0000313" key="2">
    <source>
        <dbReference type="Proteomes" id="UP000184488"/>
    </source>
</evidence>